<feature type="binding site" evidence="5">
    <location>
        <begin position="11"/>
        <end position="16"/>
    </location>
    <ligand>
        <name>ATP</name>
        <dbReference type="ChEBI" id="CHEBI:30616"/>
    </ligand>
</feature>
<keyword evidence="3 5" id="KW-0067">ATP-binding</keyword>
<reference evidence="7 8" key="1">
    <citation type="submission" date="2020-01" db="EMBL/GenBank/DDBJ databases">
        <title>Muricauda sediminis sp.nov. 40Bstr401.</title>
        <authorList>
            <person name="Xue Z."/>
            <person name="Zhu S."/>
            <person name="Ren N."/>
            <person name="Chen T."/>
            <person name="Chen X."/>
            <person name="Chen J."/>
            <person name="Yang J."/>
        </authorList>
    </citation>
    <scope>NUCLEOTIDE SEQUENCE [LARGE SCALE GENOMIC DNA]</scope>
    <source>
        <strain evidence="7 8">40Bstr401</strain>
    </source>
</reference>
<comment type="catalytic activity">
    <reaction evidence="5">
        <text>3'-dephospho-CoA + ATP = ADP + CoA + H(+)</text>
        <dbReference type="Rhea" id="RHEA:18245"/>
        <dbReference type="ChEBI" id="CHEBI:15378"/>
        <dbReference type="ChEBI" id="CHEBI:30616"/>
        <dbReference type="ChEBI" id="CHEBI:57287"/>
        <dbReference type="ChEBI" id="CHEBI:57328"/>
        <dbReference type="ChEBI" id="CHEBI:456216"/>
        <dbReference type="EC" id="2.7.1.24"/>
    </reaction>
</comment>
<accession>A0A6I5KU65</accession>
<evidence type="ECO:0000313" key="7">
    <source>
        <dbReference type="EMBL" id="NDV44053.1"/>
    </source>
</evidence>
<dbReference type="Proteomes" id="UP000468707">
    <property type="component" value="Unassembled WGS sequence"/>
</dbReference>
<evidence type="ECO:0000256" key="2">
    <source>
        <dbReference type="ARBA" id="ARBA00022741"/>
    </source>
</evidence>
<comment type="similarity">
    <text evidence="1 5">Belongs to the CoaE family.</text>
</comment>
<evidence type="ECO:0000313" key="8">
    <source>
        <dbReference type="Proteomes" id="UP000468707"/>
    </source>
</evidence>
<keyword evidence="2 5" id="KW-0547">Nucleotide-binding</keyword>
<dbReference type="CDD" id="cd02022">
    <property type="entry name" value="DPCK"/>
    <property type="match status" value="1"/>
</dbReference>
<proteinExistence type="inferred from homology"/>
<dbReference type="GO" id="GO:0004140">
    <property type="term" value="F:dephospho-CoA kinase activity"/>
    <property type="evidence" value="ECO:0007669"/>
    <property type="project" value="UniProtKB-UniRule"/>
</dbReference>
<dbReference type="EC" id="2.7.1.24" evidence="5 6"/>
<dbReference type="NCBIfam" id="TIGR00152">
    <property type="entry name" value="dephospho-CoA kinase"/>
    <property type="match status" value="1"/>
</dbReference>
<dbReference type="GO" id="GO:0005524">
    <property type="term" value="F:ATP binding"/>
    <property type="evidence" value="ECO:0007669"/>
    <property type="project" value="UniProtKB-UniRule"/>
</dbReference>
<name>A0A6I5KU65_9FLAO</name>
<sequence>MMVVGLTGGIGSGKSTVSKMFGNLGVPVYDSDHEAKILMVTSPKIRYGLKKIFGEDAYHGEDLNRKFIASKVFKDKELLQQLNAIVHPVVRGHFLEWTSQQAAPYVIQETALIFENKAQDKYDFIILVTAPEDIRAKRVIERDGVDIEAVMDRMENQMQDRQKIPLAHFCIENINLKTTEKKVKQLHAKLLALATKF</sequence>
<dbReference type="HAMAP" id="MF_00376">
    <property type="entry name" value="Dephospho_CoA_kinase"/>
    <property type="match status" value="1"/>
</dbReference>
<keyword evidence="4 5" id="KW-0173">Coenzyme A biosynthesis</keyword>
<dbReference type="UniPathway" id="UPA00241">
    <property type="reaction ID" value="UER00356"/>
</dbReference>
<dbReference type="InterPro" id="IPR027417">
    <property type="entry name" value="P-loop_NTPase"/>
</dbReference>
<evidence type="ECO:0000256" key="4">
    <source>
        <dbReference type="ARBA" id="ARBA00022993"/>
    </source>
</evidence>
<evidence type="ECO:0000256" key="6">
    <source>
        <dbReference type="NCBIfam" id="TIGR00152"/>
    </source>
</evidence>
<keyword evidence="8" id="KW-1185">Reference proteome</keyword>
<evidence type="ECO:0000256" key="1">
    <source>
        <dbReference type="ARBA" id="ARBA00009018"/>
    </source>
</evidence>
<dbReference type="InterPro" id="IPR001977">
    <property type="entry name" value="Depp_CoAkinase"/>
</dbReference>
<protein>
    <recommendedName>
        <fullName evidence="5 6">Dephospho-CoA kinase</fullName>
        <ecNumber evidence="5 6">2.7.1.24</ecNumber>
    </recommendedName>
    <alternativeName>
        <fullName evidence="5">Dephosphocoenzyme A kinase</fullName>
    </alternativeName>
</protein>
<comment type="caution">
    <text evidence="7">The sequence shown here is derived from an EMBL/GenBank/DDBJ whole genome shotgun (WGS) entry which is preliminary data.</text>
</comment>
<gene>
    <name evidence="5" type="primary">coaE</name>
    <name evidence="7" type="ORF">GTK07_12005</name>
</gene>
<comment type="subcellular location">
    <subcellularLocation>
        <location evidence="5">Cytoplasm</location>
    </subcellularLocation>
</comment>
<organism evidence="7 8">
    <name type="scientific">Flagellimonas sediminis</name>
    <dbReference type="NCBI Taxonomy" id="2696468"/>
    <lineage>
        <taxon>Bacteria</taxon>
        <taxon>Pseudomonadati</taxon>
        <taxon>Bacteroidota</taxon>
        <taxon>Flavobacteriia</taxon>
        <taxon>Flavobacteriales</taxon>
        <taxon>Flavobacteriaceae</taxon>
        <taxon>Flagellimonas</taxon>
    </lineage>
</organism>
<dbReference type="GO" id="GO:0005737">
    <property type="term" value="C:cytoplasm"/>
    <property type="evidence" value="ECO:0007669"/>
    <property type="project" value="UniProtKB-SubCell"/>
</dbReference>
<comment type="function">
    <text evidence="5">Catalyzes the phosphorylation of the 3'-hydroxyl group of dephosphocoenzyme A to form coenzyme A.</text>
</comment>
<keyword evidence="5 7" id="KW-0418">Kinase</keyword>
<dbReference type="RefSeq" id="WP_163635477.1">
    <property type="nucleotide sequence ID" value="NZ_JAAAMI010000005.1"/>
</dbReference>
<keyword evidence="5" id="KW-0963">Cytoplasm</keyword>
<dbReference type="EMBL" id="JAAAMI010000005">
    <property type="protein sequence ID" value="NDV44053.1"/>
    <property type="molecule type" value="Genomic_DNA"/>
</dbReference>
<dbReference type="PANTHER" id="PTHR10695:SF46">
    <property type="entry name" value="BIFUNCTIONAL COENZYME A SYNTHASE-RELATED"/>
    <property type="match status" value="1"/>
</dbReference>
<dbReference type="Gene3D" id="3.40.50.300">
    <property type="entry name" value="P-loop containing nucleotide triphosphate hydrolases"/>
    <property type="match status" value="1"/>
</dbReference>
<evidence type="ECO:0000256" key="3">
    <source>
        <dbReference type="ARBA" id="ARBA00022840"/>
    </source>
</evidence>
<dbReference type="AlphaFoldDB" id="A0A6I5KU65"/>
<evidence type="ECO:0000256" key="5">
    <source>
        <dbReference type="HAMAP-Rule" id="MF_00376"/>
    </source>
</evidence>
<dbReference type="PROSITE" id="PS51219">
    <property type="entry name" value="DPCK"/>
    <property type="match status" value="1"/>
</dbReference>
<dbReference type="SUPFAM" id="SSF52540">
    <property type="entry name" value="P-loop containing nucleoside triphosphate hydrolases"/>
    <property type="match status" value="1"/>
</dbReference>
<dbReference type="GO" id="GO:0015937">
    <property type="term" value="P:coenzyme A biosynthetic process"/>
    <property type="evidence" value="ECO:0007669"/>
    <property type="project" value="UniProtKB-UniRule"/>
</dbReference>
<keyword evidence="5 7" id="KW-0808">Transferase</keyword>
<dbReference type="Pfam" id="PF01121">
    <property type="entry name" value="CoaE"/>
    <property type="match status" value="1"/>
</dbReference>
<dbReference type="PANTHER" id="PTHR10695">
    <property type="entry name" value="DEPHOSPHO-COA KINASE-RELATED"/>
    <property type="match status" value="1"/>
</dbReference>
<comment type="pathway">
    <text evidence="5">Cofactor biosynthesis; coenzyme A biosynthesis; CoA from (R)-pantothenate: step 5/5.</text>
</comment>